<dbReference type="OMA" id="RSWANEQ"/>
<name>A0A0D9QGE4_PLAFR</name>
<sequence>GSGGQNASGVQQTTSLRENGAAADAEQHDTRGSQTPVGQTQLLPTLPIVILLCKTSTDSSFGDAGPGVQQPDNSHTPHGGQDTPNTKDLRNNKPISATGQDANVDMVKGVTGADATVVDRGMVVTGASVACTGFVITGSVLIDASIKGTNEVRTFTRTYPSRHARSLSELSLYLGDCLLSENQYKNGKHHTPKKGHNDIDDEWRSQEEIDTMGNGAEWQFRSGFGRKQHDYRRPIMQQGNWVDKKWNDWIGKMPFKWDGGGQRKWEERGNYGNPEDLQLDWSVEDIDRGRRPQRRYGDFSEQSYGAREMQNSGPPYSSWKKHTLERYQSRIPHIDPPQGLQRNLTYDQILNIPYTNPLWISKRKAFISFFYHVMYLERKYYDMVNYLNRWFYNLAETNNMPDEYKLKLWEESKRELLYDFECIRRTCENLFRNFVNRKRGKYIWSIPFENLVVRLNKLAHESVVRNKDKWVNILSERVESYTARTNRRHLTHRR</sequence>
<dbReference type="EMBL" id="KQ001795">
    <property type="protein sequence ID" value="KJP84786.1"/>
    <property type="molecule type" value="Genomic_DNA"/>
</dbReference>
<protein>
    <recommendedName>
        <fullName evidence="2">Plasmodium RESA N-terminal domain-containing protein</fullName>
    </recommendedName>
</protein>
<feature type="compositionally biased region" description="Polar residues" evidence="1">
    <location>
        <begin position="7"/>
        <end position="17"/>
    </location>
</feature>
<dbReference type="Pfam" id="PF09687">
    <property type="entry name" value="PRESAN"/>
    <property type="match status" value="1"/>
</dbReference>
<keyword evidence="4" id="KW-1185">Reference proteome</keyword>
<gene>
    <name evidence="3" type="ORF">AK88_05584</name>
</gene>
<dbReference type="GeneID" id="24270898"/>
<dbReference type="RefSeq" id="XP_012338609.1">
    <property type="nucleotide sequence ID" value="XM_012483186.1"/>
</dbReference>
<reference evidence="3 4" key="1">
    <citation type="submission" date="2014-03" db="EMBL/GenBank/DDBJ databases">
        <title>The Genome Sequence of Plasmodium fragile nilgiri.</title>
        <authorList>
            <consortium name="The Broad Institute Genomics Platform"/>
            <consortium name="The Broad Institute Genome Sequencing Center for Infectious Disease"/>
            <person name="Neafsey D."/>
            <person name="Duraisingh M."/>
            <person name="Young S.K."/>
            <person name="Zeng Q."/>
            <person name="Gargeya S."/>
            <person name="Abouelleil A."/>
            <person name="Alvarado L."/>
            <person name="Chapman S.B."/>
            <person name="Gainer-Dewar J."/>
            <person name="Goldberg J."/>
            <person name="Griggs A."/>
            <person name="Gujja S."/>
            <person name="Hansen M."/>
            <person name="Howarth C."/>
            <person name="Imamovic A."/>
            <person name="Larimer J."/>
            <person name="Pearson M."/>
            <person name="Poon T.W."/>
            <person name="Priest M."/>
            <person name="Roberts A."/>
            <person name="Saif S."/>
            <person name="Shea T."/>
            <person name="Sykes S."/>
            <person name="Wortman J."/>
            <person name="Nusbaum C."/>
            <person name="Birren B."/>
        </authorList>
    </citation>
    <scope>NUCLEOTIDE SEQUENCE [LARGE SCALE GENOMIC DNA]</scope>
    <source>
        <strain evidence="4">nilgiri</strain>
    </source>
</reference>
<dbReference type="AlphaFoldDB" id="A0A0D9QGE4"/>
<evidence type="ECO:0000259" key="2">
    <source>
        <dbReference type="Pfam" id="PF09687"/>
    </source>
</evidence>
<feature type="compositionally biased region" description="Polar residues" evidence="1">
    <location>
        <begin position="70"/>
        <end position="84"/>
    </location>
</feature>
<dbReference type="InterPro" id="IPR019111">
    <property type="entry name" value="PRESA_N"/>
</dbReference>
<evidence type="ECO:0000313" key="3">
    <source>
        <dbReference type="EMBL" id="KJP84786.1"/>
    </source>
</evidence>
<dbReference type="VEuPathDB" id="PlasmoDB:AK88_05584"/>
<accession>A0A0D9QGE4</accession>
<dbReference type="Proteomes" id="UP000054561">
    <property type="component" value="Unassembled WGS sequence"/>
</dbReference>
<feature type="region of interest" description="Disordered" evidence="1">
    <location>
        <begin position="60"/>
        <end position="100"/>
    </location>
</feature>
<evidence type="ECO:0000256" key="1">
    <source>
        <dbReference type="SAM" id="MobiDB-lite"/>
    </source>
</evidence>
<feature type="region of interest" description="Disordered" evidence="1">
    <location>
        <begin position="1"/>
        <end position="40"/>
    </location>
</feature>
<dbReference type="Gene3D" id="6.10.280.180">
    <property type="entry name" value="Plasmodium RESA, N-terminal helical domain"/>
    <property type="match status" value="1"/>
</dbReference>
<organism evidence="3 4">
    <name type="scientific">Plasmodium fragile</name>
    <dbReference type="NCBI Taxonomy" id="5857"/>
    <lineage>
        <taxon>Eukaryota</taxon>
        <taxon>Sar</taxon>
        <taxon>Alveolata</taxon>
        <taxon>Apicomplexa</taxon>
        <taxon>Aconoidasida</taxon>
        <taxon>Haemosporida</taxon>
        <taxon>Plasmodiidae</taxon>
        <taxon>Plasmodium</taxon>
        <taxon>Plasmodium (Plasmodium)</taxon>
    </lineage>
</organism>
<dbReference type="InterPro" id="IPR044885">
    <property type="entry name" value="PRESA_N_sf"/>
</dbReference>
<proteinExistence type="predicted"/>
<evidence type="ECO:0000313" key="4">
    <source>
        <dbReference type="Proteomes" id="UP000054561"/>
    </source>
</evidence>
<dbReference type="OrthoDB" id="387679at2759"/>
<feature type="non-terminal residue" evidence="3">
    <location>
        <position position="1"/>
    </location>
</feature>
<feature type="domain" description="Plasmodium RESA N-terminal" evidence="2">
    <location>
        <begin position="343"/>
        <end position="470"/>
    </location>
</feature>